<protein>
    <submittedName>
        <fullName evidence="2">Uncharacterized protein</fullName>
    </submittedName>
</protein>
<dbReference type="EMBL" id="JAOWLY010000005">
    <property type="protein sequence ID" value="MDG4983864.1"/>
    <property type="molecule type" value="Genomic_DNA"/>
</dbReference>
<dbReference type="RefSeq" id="WP_278228914.1">
    <property type="nucleotide sequence ID" value="NZ_JAOWLY010000005.1"/>
</dbReference>
<organism evidence="2 3">
    <name type="scientific">Lactococcus lactis</name>
    <dbReference type="NCBI Taxonomy" id="1358"/>
    <lineage>
        <taxon>Bacteria</taxon>
        <taxon>Bacillati</taxon>
        <taxon>Bacillota</taxon>
        <taxon>Bacilli</taxon>
        <taxon>Lactobacillales</taxon>
        <taxon>Streptococcaceae</taxon>
        <taxon>Lactococcus</taxon>
    </lineage>
</organism>
<evidence type="ECO:0000313" key="2">
    <source>
        <dbReference type="EMBL" id="MDG4983864.1"/>
    </source>
</evidence>
<dbReference type="Proteomes" id="UP001152614">
    <property type="component" value="Unassembled WGS sequence"/>
</dbReference>
<evidence type="ECO:0000256" key="1">
    <source>
        <dbReference type="SAM" id="SignalP"/>
    </source>
</evidence>
<reference evidence="2" key="2">
    <citation type="journal article" date="2023" name="Food Microbiol.">
        <title>Evaluation of the fermentation potential of lactic acid bacteria isolated from herbs, fruits and vegetables as starter cultures in nut-based milk alternatives.</title>
        <authorList>
            <person name="Huang W."/>
            <person name="Dong A."/>
            <person name="Pham H.T."/>
            <person name="Zhou C."/>
            <person name="Huo Z."/>
            <person name="Watjen A.P."/>
            <person name="Prakash S."/>
            <person name="Bang-Berthelsen C.H."/>
            <person name="Turner M.S."/>
        </authorList>
    </citation>
    <scope>NUCLEOTIDE SEQUENCE</scope>
    <source>
        <strain evidence="2">3</strain>
    </source>
</reference>
<reference evidence="2" key="1">
    <citation type="submission" date="2022-10" db="EMBL/GenBank/DDBJ databases">
        <authorList>
            <person name="Turner M.S."/>
            <person name="Huang W."/>
        </authorList>
    </citation>
    <scope>NUCLEOTIDE SEQUENCE</scope>
    <source>
        <strain evidence="2">3</strain>
    </source>
</reference>
<evidence type="ECO:0000313" key="3">
    <source>
        <dbReference type="Proteomes" id="UP001152614"/>
    </source>
</evidence>
<keyword evidence="1" id="KW-0732">Signal</keyword>
<gene>
    <name evidence="2" type="ORF">OGZ51_06875</name>
</gene>
<proteinExistence type="predicted"/>
<sequence length="165" mass="17760">MTKKSLFLGLIADLALGAVLTTTSTQADVVNSSNTKPEIRDNKGNVVPVVAIPKTVKSLGGTAIPHQIKWLSGTQSYTSNPFSGSGTRYSGYSFGNQTANKFKVTEYIGGFAAEMFTTAAYPENVSYVTNLPLSGSPYTINWSGYLYFAVDNPKNGQKYKIAAMY</sequence>
<name>A0A9X4NHJ2_9LACT</name>
<feature type="signal peptide" evidence="1">
    <location>
        <begin position="1"/>
        <end position="27"/>
    </location>
</feature>
<feature type="chain" id="PRO_5040867733" evidence="1">
    <location>
        <begin position="28"/>
        <end position="165"/>
    </location>
</feature>
<comment type="caution">
    <text evidence="2">The sequence shown here is derived from an EMBL/GenBank/DDBJ whole genome shotgun (WGS) entry which is preliminary data.</text>
</comment>
<dbReference type="AlphaFoldDB" id="A0A9X4NHJ2"/>
<accession>A0A9X4NHJ2</accession>